<dbReference type="PANTHER" id="PTHR11778">
    <property type="entry name" value="SERYL-TRNA SYNTHETASE"/>
    <property type="match status" value="1"/>
</dbReference>
<proteinExistence type="inferred from homology"/>
<gene>
    <name evidence="3" type="ORF">NQ314_002005</name>
</gene>
<organism evidence="3 4">
    <name type="scientific">Rhamnusium bicolor</name>
    <dbReference type="NCBI Taxonomy" id="1586634"/>
    <lineage>
        <taxon>Eukaryota</taxon>
        <taxon>Metazoa</taxon>
        <taxon>Ecdysozoa</taxon>
        <taxon>Arthropoda</taxon>
        <taxon>Hexapoda</taxon>
        <taxon>Insecta</taxon>
        <taxon>Pterygota</taxon>
        <taxon>Neoptera</taxon>
        <taxon>Endopterygota</taxon>
        <taxon>Coleoptera</taxon>
        <taxon>Polyphaga</taxon>
        <taxon>Cucujiformia</taxon>
        <taxon>Chrysomeloidea</taxon>
        <taxon>Cerambycidae</taxon>
        <taxon>Lepturinae</taxon>
        <taxon>Rhagiini</taxon>
        <taxon>Rhamnusium</taxon>
    </lineage>
</organism>
<dbReference type="InterPro" id="IPR002317">
    <property type="entry name" value="Ser-tRNA-ligase_type_1"/>
</dbReference>
<name>A0AAV8ZR79_9CUCU</name>
<sequence>MGTLNYFRQSLLDSAYTQFSNPDFCRSVIVEGCGDNHEEASKFFTIEEHDESKDDINRLHLCGAASLYAFMAYFTKHSVQQTYFPLKYFSLGKKYQPFNSKLPKNLFNLSQEAVLNIFVATLEEVDILEEITNEIITLYESLGYHFRLTLLPANELEKSESLRLSIQMYSNYLESYVEVGNVSFYESYLSKRLLFTYSVDKVRTYPKVISGTLLNVPKLLGCVLENNSIYDQDLIIDLVKKHIFI</sequence>
<dbReference type="GO" id="GO:0005524">
    <property type="term" value="F:ATP binding"/>
    <property type="evidence" value="ECO:0007669"/>
    <property type="project" value="InterPro"/>
</dbReference>
<evidence type="ECO:0000313" key="3">
    <source>
        <dbReference type="EMBL" id="KAJ8968973.1"/>
    </source>
</evidence>
<reference evidence="3" key="1">
    <citation type="journal article" date="2023" name="Insect Mol. Biol.">
        <title>Genome sequencing provides insights into the evolution of gene families encoding plant cell wall-degrading enzymes in longhorned beetles.</title>
        <authorList>
            <person name="Shin N.R."/>
            <person name="Okamura Y."/>
            <person name="Kirsch R."/>
            <person name="Pauchet Y."/>
        </authorList>
    </citation>
    <scope>NUCLEOTIDE SEQUENCE</scope>
    <source>
        <strain evidence="3">RBIC_L_NR</strain>
    </source>
</reference>
<evidence type="ECO:0000259" key="2">
    <source>
        <dbReference type="Pfam" id="PF00587"/>
    </source>
</evidence>
<feature type="domain" description="Aminoacyl-tRNA synthetase class II (G/ P/ S/T)" evidence="2">
    <location>
        <begin position="65"/>
        <end position="227"/>
    </location>
</feature>
<dbReference type="GO" id="GO:0004828">
    <property type="term" value="F:serine-tRNA ligase activity"/>
    <property type="evidence" value="ECO:0007669"/>
    <property type="project" value="InterPro"/>
</dbReference>
<dbReference type="SUPFAM" id="SSF55681">
    <property type="entry name" value="Class II aaRS and biotin synthetases"/>
    <property type="match status" value="1"/>
</dbReference>
<protein>
    <recommendedName>
        <fullName evidence="2">Aminoacyl-tRNA synthetase class II (G/ P/ S/T) domain-containing protein</fullName>
    </recommendedName>
</protein>
<dbReference type="Pfam" id="PF00587">
    <property type="entry name" value="tRNA-synt_2b"/>
    <property type="match status" value="1"/>
</dbReference>
<accession>A0AAV8ZR79</accession>
<evidence type="ECO:0000313" key="4">
    <source>
        <dbReference type="Proteomes" id="UP001162156"/>
    </source>
</evidence>
<dbReference type="InterPro" id="IPR002314">
    <property type="entry name" value="aa-tRNA-synt_IIb"/>
</dbReference>
<comment type="similarity">
    <text evidence="1">Belongs to the class-II aminoacyl-tRNA synthetase family. Type-1 seryl-tRNA synthetase subfamily.</text>
</comment>
<dbReference type="EMBL" id="JANEYF010000617">
    <property type="protein sequence ID" value="KAJ8968973.1"/>
    <property type="molecule type" value="Genomic_DNA"/>
</dbReference>
<comment type="caution">
    <text evidence="3">The sequence shown here is derived from an EMBL/GenBank/DDBJ whole genome shotgun (WGS) entry which is preliminary data.</text>
</comment>
<dbReference type="Gene3D" id="3.30.930.10">
    <property type="entry name" value="Bira Bifunctional Protein, Domain 2"/>
    <property type="match status" value="1"/>
</dbReference>
<keyword evidence="4" id="KW-1185">Reference proteome</keyword>
<dbReference type="GO" id="GO:0006434">
    <property type="term" value="P:seryl-tRNA aminoacylation"/>
    <property type="evidence" value="ECO:0007669"/>
    <property type="project" value="InterPro"/>
</dbReference>
<dbReference type="InterPro" id="IPR045864">
    <property type="entry name" value="aa-tRNA-synth_II/BPL/LPL"/>
</dbReference>
<dbReference type="Proteomes" id="UP001162156">
    <property type="component" value="Unassembled WGS sequence"/>
</dbReference>
<dbReference type="AlphaFoldDB" id="A0AAV8ZR79"/>
<evidence type="ECO:0000256" key="1">
    <source>
        <dbReference type="ARBA" id="ARBA00010728"/>
    </source>
</evidence>